<dbReference type="eggNOG" id="arCOG08217">
    <property type="taxonomic scope" value="Archaea"/>
</dbReference>
<reference evidence="1 2" key="1">
    <citation type="journal article" date="2015" name="Genome Announc.">
        <title>Complete Genome Sequence of Methanosphaerula palustris E1-9CT, a Hydrogenotrophic Methanogen Isolated from a Minerotrophic Fen Peatland.</title>
        <authorList>
            <person name="Cadillo-Quiroz H."/>
            <person name="Browne P."/>
            <person name="Kyrpides N."/>
            <person name="Woyke T."/>
            <person name="Goodwin L."/>
            <person name="Detter C."/>
            <person name="Yavitt J.B."/>
            <person name="Zinder S.H."/>
        </authorList>
    </citation>
    <scope>NUCLEOTIDE SEQUENCE [LARGE SCALE GENOMIC DNA]</scope>
    <source>
        <strain evidence="2">ATCC BAA-1556 / DSM 19958 / E1-9c</strain>
    </source>
</reference>
<dbReference type="RefSeq" id="WP_012616785.1">
    <property type="nucleotide sequence ID" value="NC_011832.1"/>
</dbReference>
<dbReference type="STRING" id="521011.Mpal_0072"/>
<dbReference type="AlphaFoldDB" id="B8GIB5"/>
<sequence length="79" mass="8982">MESDTLERIEAMLGDLVWLNAVIATELIQITENSSSILRKEAPPEICREDHNAIRAEALRIVGQYSQDATLSRHLNRHQ</sequence>
<gene>
    <name evidence="1" type="ordered locus">Mpal_0072</name>
</gene>
<organism evidence="1 2">
    <name type="scientific">Methanosphaerula palustris (strain ATCC BAA-1556 / DSM 19958 / E1-9c)</name>
    <dbReference type="NCBI Taxonomy" id="521011"/>
    <lineage>
        <taxon>Archaea</taxon>
        <taxon>Methanobacteriati</taxon>
        <taxon>Methanobacteriota</taxon>
        <taxon>Stenosarchaea group</taxon>
        <taxon>Methanomicrobia</taxon>
        <taxon>Methanomicrobiales</taxon>
        <taxon>Methanoregulaceae</taxon>
        <taxon>Methanosphaerula</taxon>
    </lineage>
</organism>
<proteinExistence type="predicted"/>
<dbReference type="KEGG" id="mpl:Mpal_0072"/>
<keyword evidence="2" id="KW-1185">Reference proteome</keyword>
<dbReference type="EMBL" id="CP001338">
    <property type="protein sequence ID" value="ACL15466.1"/>
    <property type="molecule type" value="Genomic_DNA"/>
</dbReference>
<dbReference type="HOGENOM" id="CLU_2597774_0_0_2"/>
<evidence type="ECO:0000313" key="1">
    <source>
        <dbReference type="EMBL" id="ACL15466.1"/>
    </source>
</evidence>
<dbReference type="Proteomes" id="UP000002457">
    <property type="component" value="Chromosome"/>
</dbReference>
<name>B8GIB5_METPE</name>
<accession>B8GIB5</accession>
<protein>
    <submittedName>
        <fullName evidence="1">Uncharacterized protein</fullName>
    </submittedName>
</protein>
<dbReference type="OrthoDB" id="105246at2157"/>
<evidence type="ECO:0000313" key="2">
    <source>
        <dbReference type="Proteomes" id="UP000002457"/>
    </source>
</evidence>
<dbReference type="GeneID" id="7272241"/>